<gene>
    <name evidence="2" type="ORF">ENR64_15960</name>
</gene>
<organism evidence="2">
    <name type="scientific">Oscillatoriales cyanobacterium SpSt-418</name>
    <dbReference type="NCBI Taxonomy" id="2282169"/>
    <lineage>
        <taxon>Bacteria</taxon>
        <taxon>Bacillati</taxon>
        <taxon>Cyanobacteriota</taxon>
        <taxon>Cyanophyceae</taxon>
        <taxon>Oscillatoriophycideae</taxon>
        <taxon>Oscillatoriales</taxon>
    </lineage>
</organism>
<dbReference type="SMART" id="SM01093">
    <property type="entry name" value="CP12"/>
    <property type="match status" value="1"/>
</dbReference>
<name>A0A7C3PHL5_9CYAN</name>
<comment type="caution">
    <text evidence="2">The sequence shown here is derived from an EMBL/GenBank/DDBJ whole genome shotgun (WGS) entry which is preliminary data.</text>
</comment>
<dbReference type="PANTHER" id="PTHR33921">
    <property type="entry name" value="CALVIN CYCLE PROTEIN CP12-2, CHLOROPLASTIC"/>
    <property type="match status" value="1"/>
</dbReference>
<dbReference type="InterPro" id="IPR003823">
    <property type="entry name" value="CP12_dom"/>
</dbReference>
<accession>A0A7C3PHL5</accession>
<evidence type="ECO:0000313" key="2">
    <source>
        <dbReference type="EMBL" id="HFM99218.1"/>
    </source>
</evidence>
<dbReference type="GO" id="GO:0080153">
    <property type="term" value="P:negative regulation of reductive pentose-phosphate cycle"/>
    <property type="evidence" value="ECO:0007669"/>
    <property type="project" value="TreeGrafter"/>
</dbReference>
<reference evidence="2" key="1">
    <citation type="journal article" date="2020" name="mSystems">
        <title>Genome- and Community-Level Interaction Insights into Carbon Utilization and Element Cycling Functions of Hydrothermarchaeota in Hydrothermal Sediment.</title>
        <authorList>
            <person name="Zhou Z."/>
            <person name="Liu Y."/>
            <person name="Xu W."/>
            <person name="Pan J."/>
            <person name="Luo Z.H."/>
            <person name="Li M."/>
        </authorList>
    </citation>
    <scope>NUCLEOTIDE SEQUENCE [LARGE SCALE GENOMIC DNA]</scope>
    <source>
        <strain evidence="2">SpSt-418</strain>
    </source>
</reference>
<feature type="domain" description="CP12" evidence="1">
    <location>
        <begin position="10"/>
        <end position="78"/>
    </location>
</feature>
<dbReference type="InterPro" id="IPR039314">
    <property type="entry name" value="CP12-like"/>
</dbReference>
<dbReference type="PANTHER" id="PTHR33921:SF15">
    <property type="entry name" value="CALVIN CYCLE PROTEIN CP12-2, CHLOROPLASTIC"/>
    <property type="match status" value="1"/>
</dbReference>
<sequence length="78" mass="8628">MAQLIDRATLEMELNRVLEQARSACAVNGDQSNECAAAWDIVEELQAALSHRKTAQKSSLEIYCDQNPGAAECRIYDV</sequence>
<evidence type="ECO:0000259" key="1">
    <source>
        <dbReference type="SMART" id="SM01093"/>
    </source>
</evidence>
<dbReference type="EMBL" id="DSRU01000230">
    <property type="protein sequence ID" value="HFM99218.1"/>
    <property type="molecule type" value="Genomic_DNA"/>
</dbReference>
<dbReference type="AlphaFoldDB" id="A0A7C3PHL5"/>
<dbReference type="Pfam" id="PF02672">
    <property type="entry name" value="CP12"/>
    <property type="match status" value="1"/>
</dbReference>
<protein>
    <recommendedName>
        <fullName evidence="1">CP12 domain-containing protein</fullName>
    </recommendedName>
</protein>
<proteinExistence type="predicted"/>